<dbReference type="InterPro" id="IPR041657">
    <property type="entry name" value="HTH_17"/>
</dbReference>
<dbReference type="RefSeq" id="WP_139937986.1">
    <property type="nucleotide sequence ID" value="NZ_JBHSYP010000022.1"/>
</dbReference>
<evidence type="ECO:0000256" key="1">
    <source>
        <dbReference type="SAM" id="MobiDB-lite"/>
    </source>
</evidence>
<name>A0A501PSH2_9PROT</name>
<keyword evidence="4" id="KW-1185">Reference proteome</keyword>
<gene>
    <name evidence="3" type="ORF">FIV46_01265</name>
</gene>
<evidence type="ECO:0000259" key="2">
    <source>
        <dbReference type="Pfam" id="PF12728"/>
    </source>
</evidence>
<accession>A0A501PSH2</accession>
<dbReference type="Pfam" id="PF12728">
    <property type="entry name" value="HTH_17"/>
    <property type="match status" value="1"/>
</dbReference>
<dbReference type="Proteomes" id="UP000319148">
    <property type="component" value="Unassembled WGS sequence"/>
</dbReference>
<proteinExistence type="predicted"/>
<dbReference type="AlphaFoldDB" id="A0A501PSH2"/>
<protein>
    <submittedName>
        <fullName evidence="3">Helix-turn-helix domain-containing protein</fullName>
    </submittedName>
</protein>
<dbReference type="OrthoDB" id="9806994at2"/>
<evidence type="ECO:0000313" key="3">
    <source>
        <dbReference type="EMBL" id="TPD62736.1"/>
    </source>
</evidence>
<dbReference type="InterPro" id="IPR009061">
    <property type="entry name" value="DNA-bd_dom_put_sf"/>
</dbReference>
<feature type="compositionally biased region" description="Acidic residues" evidence="1">
    <location>
        <begin position="8"/>
        <end position="20"/>
    </location>
</feature>
<feature type="region of interest" description="Disordered" evidence="1">
    <location>
        <begin position="1"/>
        <end position="32"/>
    </location>
</feature>
<evidence type="ECO:0000313" key="4">
    <source>
        <dbReference type="Proteomes" id="UP000319148"/>
    </source>
</evidence>
<organism evidence="3 4">
    <name type="scientific">Emcibacter nanhaiensis</name>
    <dbReference type="NCBI Taxonomy" id="1505037"/>
    <lineage>
        <taxon>Bacteria</taxon>
        <taxon>Pseudomonadati</taxon>
        <taxon>Pseudomonadota</taxon>
        <taxon>Alphaproteobacteria</taxon>
        <taxon>Emcibacterales</taxon>
        <taxon>Emcibacteraceae</taxon>
        <taxon>Emcibacter</taxon>
    </lineage>
</organism>
<reference evidence="4" key="1">
    <citation type="submission" date="2019-06" db="EMBL/GenBank/DDBJ databases">
        <title>The complete genome of Emcibacter congregatus ZYLT.</title>
        <authorList>
            <person name="Zhao Z."/>
        </authorList>
    </citation>
    <scope>NUCLEOTIDE SEQUENCE [LARGE SCALE GENOMIC DNA]</scope>
    <source>
        <strain evidence="4">MCCC 1A06723</strain>
    </source>
</reference>
<dbReference type="SUPFAM" id="SSF46955">
    <property type="entry name" value="Putative DNA-binding domain"/>
    <property type="match status" value="1"/>
</dbReference>
<feature type="domain" description="Helix-turn-helix" evidence="2">
    <location>
        <begin position="48"/>
        <end position="97"/>
    </location>
</feature>
<dbReference type="EMBL" id="VFIY01000004">
    <property type="protein sequence ID" value="TPD62736.1"/>
    <property type="molecule type" value="Genomic_DNA"/>
</dbReference>
<sequence>MQATNNIPDDDIPREDEDAWPPEFSSKVGTSSSVPETVEDLWLDEPITPAEAGAFLKIPYSTLNKWRHNKTGPDYLKLGGRLVRYRRRDLITWLNSCTRTPSNDNGERQDD</sequence>
<comment type="caution">
    <text evidence="3">The sequence shown here is derived from an EMBL/GenBank/DDBJ whole genome shotgun (WGS) entry which is preliminary data.</text>
</comment>